<evidence type="ECO:0000256" key="2">
    <source>
        <dbReference type="ARBA" id="ARBA00023043"/>
    </source>
</evidence>
<feature type="compositionally biased region" description="Basic residues" evidence="4">
    <location>
        <begin position="19"/>
        <end position="32"/>
    </location>
</feature>
<dbReference type="OMA" id="MQKVMTF"/>
<dbReference type="Proteomes" id="UP000243498">
    <property type="component" value="Unassembled WGS sequence"/>
</dbReference>
<gene>
    <name evidence="5" type="ORF">NOR_06455</name>
</gene>
<dbReference type="Gene3D" id="1.25.40.20">
    <property type="entry name" value="Ankyrin repeat-containing domain"/>
    <property type="match status" value="5"/>
</dbReference>
<evidence type="ECO:0000313" key="5">
    <source>
        <dbReference type="EMBL" id="OAA38802.1"/>
    </source>
</evidence>
<feature type="repeat" description="ANK" evidence="3">
    <location>
        <begin position="1516"/>
        <end position="1548"/>
    </location>
</feature>
<dbReference type="SUPFAM" id="SSF48403">
    <property type="entry name" value="Ankyrin repeat"/>
    <property type="match status" value="3"/>
</dbReference>
<feature type="region of interest" description="Disordered" evidence="4">
    <location>
        <begin position="1"/>
        <end position="32"/>
    </location>
</feature>
<name>A0A167ADI4_METRR</name>
<dbReference type="InterPro" id="IPR050745">
    <property type="entry name" value="Multifunctional_regulatory"/>
</dbReference>
<feature type="region of interest" description="Disordered" evidence="4">
    <location>
        <begin position="1831"/>
        <end position="1856"/>
    </location>
</feature>
<comment type="caution">
    <text evidence="5">The sequence shown here is derived from an EMBL/GenBank/DDBJ whole genome shotgun (WGS) entry which is preliminary data.</text>
</comment>
<evidence type="ECO:0000256" key="3">
    <source>
        <dbReference type="PROSITE-ProRule" id="PRU00023"/>
    </source>
</evidence>
<keyword evidence="2 3" id="KW-0040">ANK repeat</keyword>
<keyword evidence="1" id="KW-0677">Repeat</keyword>
<evidence type="ECO:0000313" key="6">
    <source>
        <dbReference type="Proteomes" id="UP000243498"/>
    </source>
</evidence>
<organism evidence="5 6">
    <name type="scientific">Metarhizium rileyi (strain RCEF 4871)</name>
    <name type="common">Nomuraea rileyi</name>
    <dbReference type="NCBI Taxonomy" id="1649241"/>
    <lineage>
        <taxon>Eukaryota</taxon>
        <taxon>Fungi</taxon>
        <taxon>Dikarya</taxon>
        <taxon>Ascomycota</taxon>
        <taxon>Pezizomycotina</taxon>
        <taxon>Sordariomycetes</taxon>
        <taxon>Hypocreomycetidae</taxon>
        <taxon>Hypocreales</taxon>
        <taxon>Clavicipitaceae</taxon>
        <taxon>Metarhizium</taxon>
    </lineage>
</organism>
<reference evidence="5 6" key="1">
    <citation type="journal article" date="2016" name="Genome Biol. Evol.">
        <title>Divergent and convergent evolution of fungal pathogenicity.</title>
        <authorList>
            <person name="Shang Y."/>
            <person name="Xiao G."/>
            <person name="Zheng P."/>
            <person name="Cen K."/>
            <person name="Zhan S."/>
            <person name="Wang C."/>
        </authorList>
    </citation>
    <scope>NUCLEOTIDE SEQUENCE [LARGE SCALE GENOMIC DNA]</scope>
    <source>
        <strain evidence="5 6">RCEF 4871</strain>
    </source>
</reference>
<dbReference type="PROSITE" id="PS50297">
    <property type="entry name" value="ANK_REP_REGION"/>
    <property type="match status" value="1"/>
</dbReference>
<feature type="compositionally biased region" description="Basic and acidic residues" evidence="4">
    <location>
        <begin position="1"/>
        <end position="17"/>
    </location>
</feature>
<dbReference type="SMART" id="SM00248">
    <property type="entry name" value="ANK"/>
    <property type="match status" value="15"/>
</dbReference>
<evidence type="ECO:0000256" key="4">
    <source>
        <dbReference type="SAM" id="MobiDB-lite"/>
    </source>
</evidence>
<dbReference type="PANTHER" id="PTHR24189:SF50">
    <property type="entry name" value="ANKYRIN REPEAT AND SOCS BOX PROTEIN 2"/>
    <property type="match status" value="1"/>
</dbReference>
<dbReference type="STRING" id="1081105.A0A167ADI4"/>
<feature type="repeat" description="ANK" evidence="3">
    <location>
        <begin position="1029"/>
        <end position="1061"/>
    </location>
</feature>
<dbReference type="PANTHER" id="PTHR24189">
    <property type="entry name" value="MYOTROPHIN"/>
    <property type="match status" value="1"/>
</dbReference>
<proteinExistence type="predicted"/>
<dbReference type="EMBL" id="AZHC01000024">
    <property type="protein sequence ID" value="OAA38802.1"/>
    <property type="molecule type" value="Genomic_DNA"/>
</dbReference>
<dbReference type="PROSITE" id="PS50088">
    <property type="entry name" value="ANK_REPEAT"/>
    <property type="match status" value="2"/>
</dbReference>
<sequence length="1948" mass="211510">MRGDDELARGHEVDGGGRRTTRISKGRHGRSSKKKFTVGSIFTLESPVRRYSLSSSLFILPGGAVAVNWQESRRHLVAKAAHVVKQSAAESTFNAVFTLEMPFLTPTNRQRRIIQLSQEWGVDLPPATAPLTRPHNPPSFWTPKDDQTAEDLMQRRAAELSQSRRQSSLSRAFSSNNLRKGKTWDPRDVLDVLSSWIANSGSPGVAEALISKLSAGGLDFSGNQPKQKSSILSRRKSVDTFVDRSKFLKLAVEGNQYEMLQVLLPHADGFSIDQALAPAIRLGNVRIAELLLRYGASASQTPEGQDAFRQACVVPSQAHLIGLLLRSESRPNAAWTSACMCDAARSACLETVLHLSRSTADGNHDNAEALKSAIALGRQDIALAIVMGNRPPHGPGLDEAFQILYEHPSISSASKLAMAELLLCAGAQGDVLSQALEGACETQFYDMASLLARYGASIEYNDATVLKTAIARGELDLVSSLLTDSAKLRPILASSCVPLIAKQAPFETRVMVLSLLLRKGANGVALDDMLIDAAEAGDIESVDLLLNSVYPEPSSVTPNGSNCAPPTHVSPRHELASVDHRSGEALRTAVLRADTVMADKILSAQPTAETLSFVFPLTKKLSPKDRYRMAQLFLNRSLSGLCLHAALHDAISEEASQRDNALIELLLEHDADINFSQGSGLVAVIEQKDIKLLGTLLQKASPQTAAARVMDAMGVSDHRERFKMMAMLINAGAIIGAQEIATALSLTLSEKPVDMSLLRLLLLQGGADINLLEGTIATKAVSNSDPNVLDMLFANGRPSPTTVTCAFKELVSLPSTDSKAWKLRAILSKSTHKEDLNWVLVHEVQSLLKSNSNQASLSTLKILLDGGADPNAFKAAALCHAVIGANARITDMLFEAKTPPSATSLGVALPHVLRITDSMERLALTRKLVDAGAHPLEINRALVHAITAYPKDVSLQNTLATAADISDGEALSLSISKESPETMNLLLSKSQSCLQTRTAMLTKAMEVTNRAARHRMCQNLLRLGVSTDTASSALLVAARDGDVELGGLLMAHGASIATNDGQAIVEACRGGSAEVLSVLLKLDEKIKKSTLEAAFQAATEIRDLSKRAVVFGHLLKKGIAGDLVDAQLQSAARYGEDGQAVLRVLLGAGADPNFNNGECVVAATRSAFIGNLELLLGLWDEGSNQKKASQSTLSRSLKACWTLSRDSRFKVVNDLIKAGLQPTEDMHNALNEAINEDDPEERLVRLLLKHGASPAANGCKTLVDAVNNSASSSLALLLENGLPQEDISRAFNEAFTTETFAKWFTNRGYETAKILLDKGAHGISLSGALVLAMRNSTKGTEILADKFVALLIKHGADVNHRNGEPLQQAASKANISWTRQLLECRPSIGTLSLAFQCIFDTELSQDEVLGLFTMFSEYRDGEVRIDVLSGQQGSEPVLVRAISQYPRSTIILETLLDAGFYHDQATTYTIHADIDEEEQMTLLNWAISQPQKRVSTSLIELLLARGAKVNAATNLSRTTPLMLAIQTRRPDLVKILLLEGAEVDALDYLGRTPLSMATNIGGDISVQIMSLLLAADPSRDDGSLHNAARDLNLPVVKVLIQSGHDPDFPSPLHEGRSALAELCLHGSDQGDMSVDRERAMQRVMTLLIDNNSDLSIKVNDKTLLQLCFDASDPVSTTRSFLKSGMWKLINKPFNFYTHEGYTYSPTMYIKKLLPKTEASDDLLKILKANRASDVYYAVSGSQPPDAIGLPEDMAVQERVRKARLDRLAEETEDFTIAMARKREIASVEQQILAQKAEMEDMRRRRLHNEDVAAVRSRAQLEESLASAAHARRLHEQQSLAESSTARSRALAASELDAEEARQRKALEWETKLNTERVDNARALSSIRVSERQEVERIDKGAEARIKGRLEAQRKLVESQEKLAKRLADGPGGGINDPRRQIGYVTELN</sequence>
<feature type="compositionally biased region" description="Low complexity" evidence="4">
    <location>
        <begin position="1838"/>
        <end position="1854"/>
    </location>
</feature>
<dbReference type="OrthoDB" id="194358at2759"/>
<accession>A0A167ADI4</accession>
<dbReference type="InterPro" id="IPR002110">
    <property type="entry name" value="Ankyrin_rpt"/>
</dbReference>
<dbReference type="InterPro" id="IPR036770">
    <property type="entry name" value="Ankyrin_rpt-contain_sf"/>
</dbReference>
<protein>
    <submittedName>
        <fullName evidence="5">Ankyrin repeat containing protein</fullName>
    </submittedName>
</protein>
<dbReference type="Pfam" id="PF12796">
    <property type="entry name" value="Ank_2"/>
    <property type="match status" value="1"/>
</dbReference>
<keyword evidence="6" id="KW-1185">Reference proteome</keyword>
<evidence type="ECO:0000256" key="1">
    <source>
        <dbReference type="ARBA" id="ARBA00022737"/>
    </source>
</evidence>